<organism evidence="2 3">
    <name type="scientific">Candidatus Uhrbacteria bacterium CG22_combo_CG10-13_8_21_14_all_47_17</name>
    <dbReference type="NCBI Taxonomy" id="1975041"/>
    <lineage>
        <taxon>Bacteria</taxon>
        <taxon>Candidatus Uhriibacteriota</taxon>
    </lineage>
</organism>
<accession>A0A2H0BRS1</accession>
<name>A0A2H0BRS1_9BACT</name>
<reference evidence="2 3" key="1">
    <citation type="submission" date="2017-09" db="EMBL/GenBank/DDBJ databases">
        <title>Depth-based differentiation of microbial function through sediment-hosted aquifers and enrichment of novel symbionts in the deep terrestrial subsurface.</title>
        <authorList>
            <person name="Probst A.J."/>
            <person name="Ladd B."/>
            <person name="Jarett J.K."/>
            <person name="Geller-Mcgrath D.E."/>
            <person name="Sieber C.M."/>
            <person name="Emerson J.B."/>
            <person name="Anantharaman K."/>
            <person name="Thomas B.C."/>
            <person name="Malmstrom R."/>
            <person name="Stieglmeier M."/>
            <person name="Klingl A."/>
            <person name="Woyke T."/>
            <person name="Ryan C.M."/>
            <person name="Banfield J.F."/>
        </authorList>
    </citation>
    <scope>NUCLEOTIDE SEQUENCE [LARGE SCALE GENOMIC DNA]</scope>
    <source>
        <strain evidence="2">CG22_combo_CG10-13_8_21_14_all_47_17</strain>
    </source>
</reference>
<comment type="caution">
    <text evidence="2">The sequence shown here is derived from an EMBL/GenBank/DDBJ whole genome shotgun (WGS) entry which is preliminary data.</text>
</comment>
<dbReference type="Proteomes" id="UP000231581">
    <property type="component" value="Unassembled WGS sequence"/>
</dbReference>
<feature type="transmembrane region" description="Helical" evidence="1">
    <location>
        <begin position="113"/>
        <end position="130"/>
    </location>
</feature>
<evidence type="ECO:0000313" key="3">
    <source>
        <dbReference type="Proteomes" id="UP000231581"/>
    </source>
</evidence>
<evidence type="ECO:0000313" key="2">
    <source>
        <dbReference type="EMBL" id="PIP60376.1"/>
    </source>
</evidence>
<evidence type="ECO:0000256" key="1">
    <source>
        <dbReference type="SAM" id="Phobius"/>
    </source>
</evidence>
<keyword evidence="1" id="KW-0812">Transmembrane</keyword>
<dbReference type="AlphaFoldDB" id="A0A2H0BRS1"/>
<feature type="transmembrane region" description="Helical" evidence="1">
    <location>
        <begin position="150"/>
        <end position="167"/>
    </location>
</feature>
<gene>
    <name evidence="2" type="ORF">COX00_03570</name>
</gene>
<protein>
    <submittedName>
        <fullName evidence="2">Uncharacterized protein</fullName>
    </submittedName>
</protein>
<proteinExistence type="predicted"/>
<dbReference type="EMBL" id="PCSZ01000067">
    <property type="protein sequence ID" value="PIP60376.1"/>
    <property type="molecule type" value="Genomic_DNA"/>
</dbReference>
<feature type="transmembrane region" description="Helical" evidence="1">
    <location>
        <begin position="15"/>
        <end position="34"/>
    </location>
</feature>
<feature type="transmembrane region" description="Helical" evidence="1">
    <location>
        <begin position="41"/>
        <end position="64"/>
    </location>
</feature>
<keyword evidence="1" id="KW-0472">Membrane</keyword>
<sequence length="168" mass="18887">MHGFLAVFDAFGIQLSWDIGIVIGLFLASIIYGITVGRDRAVLILLSTYIALAVVTNAPIVSFLNRSLNTQGNPTIQLVWFLGVFLLVFFLLWKSHMLRGMATNDGTWWEATLFSLFQIGLATSIAFFLLPTEMTDPVQGILRQLFLDTNTRSFWLITPIIFLAWLGR</sequence>
<keyword evidence="1" id="KW-1133">Transmembrane helix</keyword>
<feature type="transmembrane region" description="Helical" evidence="1">
    <location>
        <begin position="76"/>
        <end position="93"/>
    </location>
</feature>